<reference evidence="1 2" key="1">
    <citation type="submission" date="2018-05" db="EMBL/GenBank/DDBJ databases">
        <title>Genomic Encyclopedia of Type Strains, Phase IV (KMG-IV): sequencing the most valuable type-strain genomes for metagenomic binning, comparative biology and taxonomic classification.</title>
        <authorList>
            <person name="Goeker M."/>
        </authorList>
    </citation>
    <scope>NUCLEOTIDE SEQUENCE [LARGE SCALE GENOMIC DNA]</scope>
    <source>
        <strain evidence="1 2">DSM 44717</strain>
    </source>
</reference>
<gene>
    <name evidence="1" type="ORF">DFR69_103519</name>
</gene>
<sequence length="172" mass="18187">MSKLNARTVIALVAVGLVAVVGVTAAIVAYAVSKAPDSAPVVTVYGGGETVEAEPFGYCNLATGACENFEHTYYLLVPSGDPVQVSLPSAIAEAPWVVLQRFERPSGEREDRVMSWLDFPEGVRALSIDTQPAPDLRLIGFEVQLPMIYTDPATGQETTGVHGAWSIGTPAP</sequence>
<evidence type="ECO:0000313" key="2">
    <source>
        <dbReference type="Proteomes" id="UP000246410"/>
    </source>
</evidence>
<protein>
    <submittedName>
        <fullName evidence="1">Uncharacterized protein DUF2771</fullName>
    </submittedName>
</protein>
<organism evidence="1 2">
    <name type="scientific">Nocardia neocaledoniensis</name>
    <dbReference type="NCBI Taxonomy" id="236511"/>
    <lineage>
        <taxon>Bacteria</taxon>
        <taxon>Bacillati</taxon>
        <taxon>Actinomycetota</taxon>
        <taxon>Actinomycetes</taxon>
        <taxon>Mycobacteriales</taxon>
        <taxon>Nocardiaceae</taxon>
        <taxon>Nocardia</taxon>
    </lineage>
</organism>
<dbReference type="InterPro" id="IPR024495">
    <property type="entry name" value="DUF2771"/>
</dbReference>
<dbReference type="AlphaFoldDB" id="A0A317NRP7"/>
<dbReference type="Pfam" id="PF10969">
    <property type="entry name" value="DUF2771"/>
    <property type="match status" value="1"/>
</dbReference>
<dbReference type="RefSeq" id="WP_110037329.1">
    <property type="nucleotide sequence ID" value="NZ_QGTL01000003.1"/>
</dbReference>
<proteinExistence type="predicted"/>
<evidence type="ECO:0000313" key="1">
    <source>
        <dbReference type="EMBL" id="PWV77919.1"/>
    </source>
</evidence>
<accession>A0A317NRP7</accession>
<dbReference type="Proteomes" id="UP000246410">
    <property type="component" value="Unassembled WGS sequence"/>
</dbReference>
<dbReference type="EMBL" id="QGTL01000003">
    <property type="protein sequence ID" value="PWV77919.1"/>
    <property type="molecule type" value="Genomic_DNA"/>
</dbReference>
<keyword evidence="2" id="KW-1185">Reference proteome</keyword>
<name>A0A317NRP7_9NOCA</name>
<comment type="caution">
    <text evidence="1">The sequence shown here is derived from an EMBL/GenBank/DDBJ whole genome shotgun (WGS) entry which is preliminary data.</text>
</comment>